<dbReference type="Pfam" id="PF14237">
    <property type="entry name" value="GYF_2"/>
    <property type="match status" value="1"/>
</dbReference>
<proteinExistence type="inferred from homology"/>
<keyword evidence="2" id="KW-0472">Membrane</keyword>
<dbReference type="EMBL" id="JACCJZ010000013">
    <property type="protein sequence ID" value="NYZ62332.1"/>
    <property type="molecule type" value="Genomic_DNA"/>
</dbReference>
<evidence type="ECO:0000313" key="4">
    <source>
        <dbReference type="EMBL" id="NYZ62332.1"/>
    </source>
</evidence>
<comment type="caution">
    <text evidence="4">The sequence shown here is derived from an EMBL/GenBank/DDBJ whole genome shotgun (WGS) entry which is preliminary data.</text>
</comment>
<protein>
    <submittedName>
        <fullName evidence="4">DUF4339 domain-containing protein</fullName>
    </submittedName>
</protein>
<dbReference type="GO" id="GO:0009289">
    <property type="term" value="C:pilus"/>
    <property type="evidence" value="ECO:0007669"/>
    <property type="project" value="InterPro"/>
</dbReference>
<comment type="similarity">
    <text evidence="1">Belongs to the N-Me-Phe pilin family.</text>
</comment>
<dbReference type="Pfam" id="PF00114">
    <property type="entry name" value="Pilin"/>
    <property type="match status" value="1"/>
</dbReference>
<feature type="domain" description="GYF" evidence="3">
    <location>
        <begin position="5"/>
        <end position="52"/>
    </location>
</feature>
<keyword evidence="2" id="KW-0812">Transmembrane</keyword>
<evidence type="ECO:0000313" key="5">
    <source>
        <dbReference type="Proteomes" id="UP000589896"/>
    </source>
</evidence>
<dbReference type="RefSeq" id="WP_180544554.1">
    <property type="nucleotide sequence ID" value="NZ_JACCJZ010000013.1"/>
</dbReference>
<name>A0A7Z0TYG3_9GAMM</name>
<dbReference type="InterPro" id="IPR001082">
    <property type="entry name" value="Pilin"/>
</dbReference>
<dbReference type="Gene3D" id="3.30.700.10">
    <property type="entry name" value="Glycoprotein, Type 4 Pilin"/>
    <property type="match status" value="1"/>
</dbReference>
<feature type="transmembrane region" description="Helical" evidence="2">
    <location>
        <begin position="82"/>
        <end position="109"/>
    </location>
</feature>
<dbReference type="InterPro" id="IPR045584">
    <property type="entry name" value="Pilin-like"/>
</dbReference>
<keyword evidence="5" id="KW-1185">Reference proteome</keyword>
<evidence type="ECO:0000256" key="1">
    <source>
        <dbReference type="ARBA" id="ARBA00005233"/>
    </source>
</evidence>
<dbReference type="GO" id="GO:0007155">
    <property type="term" value="P:cell adhesion"/>
    <property type="evidence" value="ECO:0007669"/>
    <property type="project" value="InterPro"/>
</dbReference>
<evidence type="ECO:0000259" key="3">
    <source>
        <dbReference type="Pfam" id="PF14237"/>
    </source>
</evidence>
<sequence>MTQSWYYAAGTTRQGPLQADDLLRLYQGGRIRGETPVWHEGLPDWVPLASVAASVGLPPLPPPLPASASAMAVPPTRRGLHWIWIVVLVVAACAVPLIALLAAIALPAYNDYVVRSRIAEVALAAAPLRQHAEIQRARDGTCPIVPAPGAGVGAGASDGSIAALAGHRHVQALRAVETGPDRHCEITVQLRGVGHSAVDGHRLSWSFDPDARAWRCGGDLRRAHLPAACRY</sequence>
<evidence type="ECO:0000256" key="2">
    <source>
        <dbReference type="SAM" id="Phobius"/>
    </source>
</evidence>
<keyword evidence="2" id="KW-1133">Transmembrane helix</keyword>
<dbReference type="AlphaFoldDB" id="A0A7Z0TYG3"/>
<organism evidence="4 5">
    <name type="scientific">Luteimonas deserti</name>
    <dbReference type="NCBI Taxonomy" id="2752306"/>
    <lineage>
        <taxon>Bacteria</taxon>
        <taxon>Pseudomonadati</taxon>
        <taxon>Pseudomonadota</taxon>
        <taxon>Gammaproteobacteria</taxon>
        <taxon>Lysobacterales</taxon>
        <taxon>Lysobacteraceae</taxon>
        <taxon>Luteimonas</taxon>
    </lineage>
</organism>
<reference evidence="4 5" key="1">
    <citation type="submission" date="2020-07" db="EMBL/GenBank/DDBJ databases">
        <title>isolation of Luteimonas sp. SJ-16.</title>
        <authorList>
            <person name="Huang X.-X."/>
            <person name="Xu L."/>
            <person name="Sun J.-Q."/>
        </authorList>
    </citation>
    <scope>NUCLEOTIDE SEQUENCE [LARGE SCALE GENOMIC DNA]</scope>
    <source>
        <strain evidence="4 5">SJ-16</strain>
    </source>
</reference>
<gene>
    <name evidence="4" type="ORF">H0E82_06095</name>
</gene>
<dbReference type="SUPFAM" id="SSF54523">
    <property type="entry name" value="Pili subunits"/>
    <property type="match status" value="1"/>
</dbReference>
<dbReference type="Proteomes" id="UP000589896">
    <property type="component" value="Unassembled WGS sequence"/>
</dbReference>
<accession>A0A7Z0TYG3</accession>
<dbReference type="InterPro" id="IPR025640">
    <property type="entry name" value="GYF_2"/>
</dbReference>